<organism evidence="15 16">
    <name type="scientific">Triparma laevis f. longispina</name>
    <dbReference type="NCBI Taxonomy" id="1714387"/>
    <lineage>
        <taxon>Eukaryota</taxon>
        <taxon>Sar</taxon>
        <taxon>Stramenopiles</taxon>
        <taxon>Ochrophyta</taxon>
        <taxon>Bolidophyceae</taxon>
        <taxon>Parmales</taxon>
        <taxon>Triparmaceae</taxon>
        <taxon>Triparma</taxon>
    </lineage>
</organism>
<evidence type="ECO:0000256" key="8">
    <source>
        <dbReference type="ARBA" id="ARBA00023163"/>
    </source>
</evidence>
<sequence>MPPKRGMKSDAPSPSPSKRMKGTSGSPPTRPGSRQGVSQETGKASKGLRHFSMKVCKKVEEKGQTTYNEVADELVREFMSGRDDQPPQPEEDDPTKKVKKTGQYDEKNIRRRVYDALNVLMAMDIISKEKKEIRWKGLPSNAQRDLEVLVRERSSVLLEVEKKKKLLRELIVQGVCFKNLDKRNAKEGAVGVNSSQEEKTEATGRIPLPFIVVNTSQSTIINCEMGSDRTDVFFNFSKPFEINDDNEILKRLGMGRMGEEGVREVVGDEVYNYAKEKGLLAGVVGVGEE</sequence>
<feature type="domain" description="E2F/DP family winged-helix DNA-binding" evidence="14">
    <location>
        <begin position="43"/>
        <end position="137"/>
    </location>
</feature>
<evidence type="ECO:0008006" key="17">
    <source>
        <dbReference type="Google" id="ProtNLM"/>
    </source>
</evidence>
<dbReference type="Pfam" id="PF02319">
    <property type="entry name" value="WHD_E2F_TDP"/>
    <property type="match status" value="1"/>
</dbReference>
<dbReference type="Pfam" id="PF08781">
    <property type="entry name" value="DP"/>
    <property type="match status" value="1"/>
</dbReference>
<feature type="region of interest" description="Disordered" evidence="12">
    <location>
        <begin position="79"/>
        <end position="104"/>
    </location>
</feature>
<evidence type="ECO:0000256" key="10">
    <source>
        <dbReference type="ARBA" id="ARBA00023306"/>
    </source>
</evidence>
<evidence type="ECO:0000256" key="3">
    <source>
        <dbReference type="ARBA" id="ARBA00010940"/>
    </source>
</evidence>
<evidence type="ECO:0000256" key="2">
    <source>
        <dbReference type="ARBA" id="ARBA00004496"/>
    </source>
</evidence>
<dbReference type="GO" id="GO:0000977">
    <property type="term" value="F:RNA polymerase II transcription regulatory region sequence-specific DNA binding"/>
    <property type="evidence" value="ECO:0007669"/>
    <property type="project" value="TreeGrafter"/>
</dbReference>
<protein>
    <recommendedName>
        <fullName evidence="17">Transcription factor</fullName>
    </recommendedName>
</protein>
<comment type="caution">
    <text evidence="15">The sequence shown here is derived from an EMBL/GenBank/DDBJ whole genome shotgun (WGS) entry which is preliminary data.</text>
</comment>
<keyword evidence="4" id="KW-0963">Cytoplasm</keyword>
<dbReference type="InterPro" id="IPR014889">
    <property type="entry name" value="Transc_factor_DP_C"/>
</dbReference>
<dbReference type="CDD" id="cd14458">
    <property type="entry name" value="DP_DD"/>
    <property type="match status" value="1"/>
</dbReference>
<evidence type="ECO:0000259" key="13">
    <source>
        <dbReference type="SMART" id="SM01138"/>
    </source>
</evidence>
<dbReference type="PANTHER" id="PTHR12548">
    <property type="entry name" value="TRANSCRIPTION FACTOR DP"/>
    <property type="match status" value="1"/>
</dbReference>
<evidence type="ECO:0000256" key="7">
    <source>
        <dbReference type="ARBA" id="ARBA00023125"/>
    </source>
</evidence>
<dbReference type="FunFam" id="1.10.10.10:FF:000187">
    <property type="entry name" value="Transcription factor-like protein DPB"/>
    <property type="match status" value="1"/>
</dbReference>
<evidence type="ECO:0000313" key="16">
    <source>
        <dbReference type="Proteomes" id="UP001165122"/>
    </source>
</evidence>
<keyword evidence="16" id="KW-1185">Reference proteome</keyword>
<dbReference type="InterPro" id="IPR038168">
    <property type="entry name" value="TF_DP_C_sf"/>
</dbReference>
<dbReference type="Gene3D" id="1.10.10.10">
    <property type="entry name" value="Winged helix-like DNA-binding domain superfamily/Winged helix DNA-binding domain"/>
    <property type="match status" value="1"/>
</dbReference>
<dbReference type="SUPFAM" id="SSF144074">
    <property type="entry name" value="E2F-DP heterodimerization region"/>
    <property type="match status" value="1"/>
</dbReference>
<keyword evidence="8 11" id="KW-0804">Transcription</keyword>
<dbReference type="PANTHER" id="PTHR12548:SF9">
    <property type="entry name" value="TRANSCRIPTION FACTOR DP"/>
    <property type="match status" value="1"/>
</dbReference>
<evidence type="ECO:0000256" key="12">
    <source>
        <dbReference type="SAM" id="MobiDB-lite"/>
    </source>
</evidence>
<dbReference type="SMART" id="SM01138">
    <property type="entry name" value="DP"/>
    <property type="match status" value="1"/>
</dbReference>
<dbReference type="InterPro" id="IPR015648">
    <property type="entry name" value="Transcrpt_fac_DP"/>
</dbReference>
<dbReference type="InterPro" id="IPR037241">
    <property type="entry name" value="E2F-DP_heterodim"/>
</dbReference>
<dbReference type="GO" id="GO:0051726">
    <property type="term" value="P:regulation of cell cycle"/>
    <property type="evidence" value="ECO:0007669"/>
    <property type="project" value="InterPro"/>
</dbReference>
<reference evidence="16" key="1">
    <citation type="journal article" date="2023" name="Commun. Biol.">
        <title>Genome analysis of Parmales, the sister group of diatoms, reveals the evolutionary specialization of diatoms from phago-mixotrophs to photoautotrophs.</title>
        <authorList>
            <person name="Ban H."/>
            <person name="Sato S."/>
            <person name="Yoshikawa S."/>
            <person name="Yamada K."/>
            <person name="Nakamura Y."/>
            <person name="Ichinomiya M."/>
            <person name="Sato N."/>
            <person name="Blanc-Mathieu R."/>
            <person name="Endo H."/>
            <person name="Kuwata A."/>
            <person name="Ogata H."/>
        </authorList>
    </citation>
    <scope>NUCLEOTIDE SEQUENCE [LARGE SCALE GENOMIC DNA]</scope>
    <source>
        <strain evidence="16">NIES 3700</strain>
    </source>
</reference>
<feature type="domain" description="Transcription factor DP C-terminal" evidence="13">
    <location>
        <begin position="143"/>
        <end position="276"/>
    </location>
</feature>
<evidence type="ECO:0000256" key="11">
    <source>
        <dbReference type="RuleBase" id="RU003796"/>
    </source>
</evidence>
<dbReference type="AlphaFoldDB" id="A0A9W7KSV0"/>
<dbReference type="InterPro" id="IPR003316">
    <property type="entry name" value="E2F_WHTH_DNA-bd_dom"/>
</dbReference>
<keyword evidence="9 11" id="KW-0539">Nucleus</keyword>
<keyword evidence="6" id="KW-0175">Coiled coil</keyword>
<dbReference type="Proteomes" id="UP001165122">
    <property type="component" value="Unassembled WGS sequence"/>
</dbReference>
<dbReference type="GO" id="GO:0070176">
    <property type="term" value="C:DRM complex"/>
    <property type="evidence" value="ECO:0007669"/>
    <property type="project" value="UniProtKB-ARBA"/>
</dbReference>
<evidence type="ECO:0000256" key="5">
    <source>
        <dbReference type="ARBA" id="ARBA00023015"/>
    </source>
</evidence>
<evidence type="ECO:0000256" key="4">
    <source>
        <dbReference type="ARBA" id="ARBA00022490"/>
    </source>
</evidence>
<keyword evidence="10" id="KW-0131">Cell cycle</keyword>
<keyword evidence="5 11" id="KW-0805">Transcription regulation</keyword>
<gene>
    <name evidence="15" type="ORF">TrLO_g15573</name>
</gene>
<dbReference type="InterPro" id="IPR036390">
    <property type="entry name" value="WH_DNA-bd_sf"/>
</dbReference>
<dbReference type="GO" id="GO:0000981">
    <property type="term" value="F:DNA-binding transcription factor activity, RNA polymerase II-specific"/>
    <property type="evidence" value="ECO:0007669"/>
    <property type="project" value="TreeGrafter"/>
</dbReference>
<dbReference type="SMART" id="SM01372">
    <property type="entry name" value="E2F_TDP"/>
    <property type="match status" value="1"/>
</dbReference>
<dbReference type="Gene3D" id="1.20.140.80">
    <property type="entry name" value="Transcription factor DP"/>
    <property type="match status" value="1"/>
</dbReference>
<evidence type="ECO:0000256" key="9">
    <source>
        <dbReference type="ARBA" id="ARBA00023242"/>
    </source>
</evidence>
<dbReference type="SUPFAM" id="SSF46785">
    <property type="entry name" value="Winged helix' DNA-binding domain"/>
    <property type="match status" value="1"/>
</dbReference>
<dbReference type="OrthoDB" id="552115at2759"/>
<accession>A0A9W7KSV0</accession>
<dbReference type="EMBL" id="BRXW01000146">
    <property type="protein sequence ID" value="GMI10146.1"/>
    <property type="molecule type" value="Genomic_DNA"/>
</dbReference>
<dbReference type="GO" id="GO:0005737">
    <property type="term" value="C:cytoplasm"/>
    <property type="evidence" value="ECO:0007669"/>
    <property type="project" value="UniProtKB-SubCell"/>
</dbReference>
<name>A0A9W7KSV0_9STRA</name>
<dbReference type="InterPro" id="IPR036388">
    <property type="entry name" value="WH-like_DNA-bd_sf"/>
</dbReference>
<evidence type="ECO:0000259" key="14">
    <source>
        <dbReference type="SMART" id="SM01372"/>
    </source>
</evidence>
<comment type="subcellular location">
    <subcellularLocation>
        <location evidence="2">Cytoplasm</location>
    </subcellularLocation>
    <subcellularLocation>
        <location evidence="1 11">Nucleus</location>
    </subcellularLocation>
</comment>
<proteinExistence type="inferred from homology"/>
<evidence type="ECO:0000256" key="1">
    <source>
        <dbReference type="ARBA" id="ARBA00004123"/>
    </source>
</evidence>
<evidence type="ECO:0000256" key="6">
    <source>
        <dbReference type="ARBA" id="ARBA00023054"/>
    </source>
</evidence>
<feature type="region of interest" description="Disordered" evidence="12">
    <location>
        <begin position="1"/>
        <end position="51"/>
    </location>
</feature>
<keyword evidence="7 11" id="KW-0238">DNA-binding</keyword>
<dbReference type="PIRSF" id="PIRSF009404">
    <property type="entry name" value="Transcription_factor_DP"/>
    <property type="match status" value="1"/>
</dbReference>
<evidence type="ECO:0000313" key="15">
    <source>
        <dbReference type="EMBL" id="GMI10146.1"/>
    </source>
</evidence>
<comment type="similarity">
    <text evidence="3 11">Belongs to the E2F/DP family.</text>
</comment>